<dbReference type="InterPro" id="IPR000073">
    <property type="entry name" value="AB_hydrolase_1"/>
</dbReference>
<evidence type="ECO:0000313" key="2">
    <source>
        <dbReference type="EMBL" id="GET39013.1"/>
    </source>
</evidence>
<feature type="domain" description="AB hydrolase-1" evidence="1">
    <location>
        <begin position="40"/>
        <end position="286"/>
    </location>
</feature>
<dbReference type="Proteomes" id="UP001050975">
    <property type="component" value="Unassembled WGS sequence"/>
</dbReference>
<dbReference type="AlphaFoldDB" id="A0AAV3XC79"/>
<dbReference type="SUPFAM" id="SSF53474">
    <property type="entry name" value="alpha/beta-Hydrolases"/>
    <property type="match status" value="1"/>
</dbReference>
<dbReference type="PRINTS" id="PR00412">
    <property type="entry name" value="EPOXHYDRLASE"/>
</dbReference>
<dbReference type="InterPro" id="IPR000639">
    <property type="entry name" value="Epox_hydrolase-like"/>
</dbReference>
<dbReference type="PANTHER" id="PTHR46438:SF2">
    <property type="entry name" value="ALPHA_BETA-HYDROLASES SUPERFAMILY PROTEIN"/>
    <property type="match status" value="1"/>
</dbReference>
<dbReference type="PRINTS" id="PR00111">
    <property type="entry name" value="ABHYDROLASE"/>
</dbReference>
<proteinExistence type="predicted"/>
<sequence length="321" mass="36045">MTSSVHWQQRVGSQRDWVWRGWQTRYTYIRPQNLHALATPLILLHGFGASIGHWRHNLEVLSQSHPVYALDMLGFGATEKAAARYNVGLWVEQVYDFWKAFIGQPVVLVGNSIGSLVCAAAAAAHPDMVQGIVMMSLHDPSMRNDAIPPLLRPAIATIENLVMSPLVLKTVFQLVRRRSVVRKWVGLAYANKEAVTDELVDILTGPAADRGSAQAFYALFKAMTKVEFGPGVKTILSKLDIPMLLIWGQQDRMIPPQLFRPSQFLQYNSQLQLVELDNAGHCPHDECPDQVNQIILDWIHSWRTSTNKSESVMDEKSVSLP</sequence>
<name>A0AAV3XC79_9CYAN</name>
<dbReference type="RefSeq" id="WP_226583820.1">
    <property type="nucleotide sequence ID" value="NZ_BLAY01000057.1"/>
</dbReference>
<dbReference type="Pfam" id="PF00561">
    <property type="entry name" value="Abhydrolase_1"/>
    <property type="match status" value="1"/>
</dbReference>
<keyword evidence="3" id="KW-1185">Reference proteome</keyword>
<keyword evidence="2" id="KW-0378">Hydrolase</keyword>
<comment type="caution">
    <text evidence="2">The sequence shown here is derived from an EMBL/GenBank/DDBJ whole genome shotgun (WGS) entry which is preliminary data.</text>
</comment>
<accession>A0AAV3XC79</accession>
<dbReference type="PANTHER" id="PTHR46438">
    <property type="entry name" value="ALPHA/BETA-HYDROLASES SUPERFAMILY PROTEIN"/>
    <property type="match status" value="1"/>
</dbReference>
<dbReference type="EMBL" id="BLAY01000057">
    <property type="protein sequence ID" value="GET39013.1"/>
    <property type="molecule type" value="Genomic_DNA"/>
</dbReference>
<dbReference type="Gene3D" id="3.40.50.1820">
    <property type="entry name" value="alpha/beta hydrolase"/>
    <property type="match status" value="1"/>
</dbReference>
<dbReference type="GO" id="GO:0016787">
    <property type="term" value="F:hydrolase activity"/>
    <property type="evidence" value="ECO:0007669"/>
    <property type="project" value="UniProtKB-KW"/>
</dbReference>
<gene>
    <name evidence="2" type="ORF">MiSe_37730</name>
</gene>
<evidence type="ECO:0000259" key="1">
    <source>
        <dbReference type="Pfam" id="PF00561"/>
    </source>
</evidence>
<dbReference type="InterPro" id="IPR029058">
    <property type="entry name" value="AB_hydrolase_fold"/>
</dbReference>
<organism evidence="2 3">
    <name type="scientific">Microseira wollei NIES-4236</name>
    <dbReference type="NCBI Taxonomy" id="2530354"/>
    <lineage>
        <taxon>Bacteria</taxon>
        <taxon>Bacillati</taxon>
        <taxon>Cyanobacteriota</taxon>
        <taxon>Cyanophyceae</taxon>
        <taxon>Oscillatoriophycideae</taxon>
        <taxon>Aerosakkonematales</taxon>
        <taxon>Aerosakkonemataceae</taxon>
        <taxon>Microseira</taxon>
    </lineage>
</organism>
<reference evidence="2" key="1">
    <citation type="submission" date="2019-10" db="EMBL/GenBank/DDBJ databases">
        <title>Draft genome sequece of Microseira wollei NIES-4236.</title>
        <authorList>
            <person name="Yamaguchi H."/>
            <person name="Suzuki S."/>
            <person name="Kawachi M."/>
        </authorList>
    </citation>
    <scope>NUCLEOTIDE SEQUENCE</scope>
    <source>
        <strain evidence="2">NIES-4236</strain>
    </source>
</reference>
<protein>
    <submittedName>
        <fullName evidence="2">Alpha/beta hydrolase fold protein</fullName>
    </submittedName>
</protein>
<evidence type="ECO:0000313" key="3">
    <source>
        <dbReference type="Proteomes" id="UP001050975"/>
    </source>
</evidence>